<dbReference type="PANTHER" id="PTHR40396">
    <property type="entry name" value="ATPASE-LIKE PROTEIN"/>
    <property type="match status" value="1"/>
</dbReference>
<dbReference type="STRING" id="1318466.BN85406750"/>
<feature type="domain" description="ATPase AAA-type core" evidence="1">
    <location>
        <begin position="47"/>
        <end position="363"/>
    </location>
</feature>
<keyword evidence="3" id="KW-1185">Reference proteome</keyword>
<dbReference type="AlphaFoldDB" id="U4KKQ8"/>
<evidence type="ECO:0000313" key="2">
    <source>
        <dbReference type="EMBL" id="CCV64252.1"/>
    </source>
</evidence>
<dbReference type="OrthoDB" id="9809324at2"/>
<dbReference type="Pfam" id="PF13304">
    <property type="entry name" value="AAA_21"/>
    <property type="match status" value="1"/>
</dbReference>
<dbReference type="SUPFAM" id="SSF52540">
    <property type="entry name" value="P-loop containing nucleoside triphosphate hydrolases"/>
    <property type="match status" value="1"/>
</dbReference>
<proteinExistence type="predicted"/>
<evidence type="ECO:0000313" key="3">
    <source>
        <dbReference type="Proteomes" id="UP000032740"/>
    </source>
</evidence>
<dbReference type="InterPro" id="IPR027417">
    <property type="entry name" value="P-loop_NTPase"/>
</dbReference>
<dbReference type="Proteomes" id="UP000032740">
    <property type="component" value="Chromosome"/>
</dbReference>
<dbReference type="InterPro" id="IPR003959">
    <property type="entry name" value="ATPase_AAA_core"/>
</dbReference>
<name>U4KKQ8_ALTPJ</name>
<evidence type="ECO:0000259" key="1">
    <source>
        <dbReference type="Pfam" id="PF13304"/>
    </source>
</evidence>
<dbReference type="EMBL" id="FO681347">
    <property type="protein sequence ID" value="CCV64252.1"/>
    <property type="molecule type" value="Genomic_DNA"/>
</dbReference>
<dbReference type="PANTHER" id="PTHR40396:SF1">
    <property type="entry name" value="ATPASE AAA-TYPE CORE DOMAIN-CONTAINING PROTEIN"/>
    <property type="match status" value="1"/>
</dbReference>
<dbReference type="KEGG" id="apal:BN85406750"/>
<protein>
    <submittedName>
        <fullName evidence="2">Putative abortive phage resistance protein</fullName>
    </submittedName>
</protein>
<gene>
    <name evidence="2" type="ORF">BN85406750</name>
</gene>
<dbReference type="GO" id="GO:0016887">
    <property type="term" value="F:ATP hydrolysis activity"/>
    <property type="evidence" value="ECO:0007669"/>
    <property type="project" value="InterPro"/>
</dbReference>
<dbReference type="GO" id="GO:0005524">
    <property type="term" value="F:ATP binding"/>
    <property type="evidence" value="ECO:0007669"/>
    <property type="project" value="InterPro"/>
</dbReference>
<dbReference type="RefSeq" id="WP_026658460.1">
    <property type="nucleotide sequence ID" value="NC_022538.1"/>
</dbReference>
<dbReference type="HOGENOM" id="CLU_641953_0_0_14"/>
<accession>U4KKQ8</accession>
<dbReference type="Gene3D" id="3.40.50.300">
    <property type="entry name" value="P-loop containing nucleotide triphosphate hydrolases"/>
    <property type="match status" value="1"/>
</dbReference>
<organism evidence="2 3">
    <name type="scientific">Alteracholeplasma palmae (strain ATCC 49389 / J233)</name>
    <name type="common">Acholeplasma palmae</name>
    <dbReference type="NCBI Taxonomy" id="1318466"/>
    <lineage>
        <taxon>Bacteria</taxon>
        <taxon>Bacillati</taxon>
        <taxon>Mycoplasmatota</taxon>
        <taxon>Mollicutes</taxon>
        <taxon>Acholeplasmatales</taxon>
        <taxon>Acholeplasmataceae</taxon>
        <taxon>Acholeplasma</taxon>
    </lineage>
</organism>
<reference evidence="2 3" key="1">
    <citation type="journal article" date="2013" name="J. Mol. Microbiol. Biotechnol.">
        <title>Analysis of the Complete Genomes of Acholeplasma brassicae , A. palmae and A. laidlawii and Their Comparison to the Obligate Parasites from ' Candidatus Phytoplasma'.</title>
        <authorList>
            <person name="Kube M."/>
            <person name="Siewert C."/>
            <person name="Migdoll A.M."/>
            <person name="Duduk B."/>
            <person name="Holz S."/>
            <person name="Rabus R."/>
            <person name="Seemuller E."/>
            <person name="Mitrovic J."/>
            <person name="Muller I."/>
            <person name="Buttner C."/>
            <person name="Reinhardt R."/>
        </authorList>
    </citation>
    <scope>NUCLEOTIDE SEQUENCE [LARGE SCALE GENOMIC DNA]</scope>
    <source>
        <strain evidence="2 3">J233</strain>
    </source>
</reference>
<sequence>MILSFAVKNYKSIKDLLILDFTTEKSEVQPKFEALVKKEQGQLVTRLNFLYGKNGSGKSSIVDALKALCKLGISDNNKTSESEKLIIKPFKFLEVLESKTFFTLLFVNNQKKYRYSVSYDVNKEIIDDEQLKYIEDDKEIIIFSKLEDQFLNLNQSELERLKTYKLEKNSILRTLSKEIEISNINIKAHIDNVFSFINKIYFNFTKLNSTQSIKQLINNPKKLNEIKSKIKKFDLTISDIKVEEKDINREEFNSKYSSFFDESDEQINKSLRKVIDTFYELQKYNLEIMHDQNGLNYQEESKGTQRALDILFSVYNIDSGVFIIDDFENDLHSKSAQELVKYLAKEFITHQFLFVTHDLEMLDLKEVKFKPLHFFAERDTKDFSTTIERLTTFKDLRSDSRNSWKNFYENHRLTQFPNISINDKDGF</sequence>